<dbReference type="InterPro" id="IPR024134">
    <property type="entry name" value="SOD_Cu/Zn_/chaperone"/>
</dbReference>
<gene>
    <name evidence="6" type="ORF">HH308_23400</name>
</gene>
<keyword evidence="3" id="KW-0479">Metal-binding</keyword>
<keyword evidence="3" id="KW-0186">Copper</keyword>
<dbReference type="RefSeq" id="WP_170196669.1">
    <property type="nucleotide sequence ID" value="NZ_JABBNB010000031.1"/>
</dbReference>
<dbReference type="Proteomes" id="UP000550729">
    <property type="component" value="Unassembled WGS sequence"/>
</dbReference>
<dbReference type="InterPro" id="IPR001424">
    <property type="entry name" value="SOD_Cu_Zn_dom"/>
</dbReference>
<dbReference type="Gene3D" id="2.60.40.200">
    <property type="entry name" value="Superoxide dismutase, copper/zinc binding domain"/>
    <property type="match status" value="1"/>
</dbReference>
<feature type="signal peptide" evidence="4">
    <location>
        <begin position="1"/>
        <end position="23"/>
    </location>
</feature>
<keyword evidence="3" id="KW-0560">Oxidoreductase</keyword>
<dbReference type="PROSITE" id="PS00332">
    <property type="entry name" value="SOD_CU_ZN_2"/>
    <property type="match status" value="1"/>
</dbReference>
<evidence type="ECO:0000256" key="3">
    <source>
        <dbReference type="RuleBase" id="RU000393"/>
    </source>
</evidence>
<protein>
    <recommendedName>
        <fullName evidence="3">Superoxide dismutase [Cu-Zn]</fullName>
        <ecNumber evidence="3">1.15.1.1</ecNumber>
    </recommendedName>
</protein>
<dbReference type="SUPFAM" id="SSF49329">
    <property type="entry name" value="Cu,Zn superoxide dismutase-like"/>
    <property type="match status" value="1"/>
</dbReference>
<dbReference type="InterPro" id="IPR036423">
    <property type="entry name" value="SOD-like_Cu/Zn_dom_sf"/>
</dbReference>
<keyword evidence="7" id="KW-1185">Reference proteome</keyword>
<evidence type="ECO:0000259" key="5">
    <source>
        <dbReference type="Pfam" id="PF00080"/>
    </source>
</evidence>
<comment type="catalytic activity">
    <reaction evidence="3">
        <text>2 superoxide + 2 H(+) = H2O2 + O2</text>
        <dbReference type="Rhea" id="RHEA:20696"/>
        <dbReference type="ChEBI" id="CHEBI:15378"/>
        <dbReference type="ChEBI" id="CHEBI:15379"/>
        <dbReference type="ChEBI" id="CHEBI:16240"/>
        <dbReference type="ChEBI" id="CHEBI:18421"/>
        <dbReference type="EC" id="1.15.1.1"/>
    </reaction>
</comment>
<evidence type="ECO:0000256" key="2">
    <source>
        <dbReference type="ARBA" id="ARBA00024900"/>
    </source>
</evidence>
<reference evidence="6 7" key="1">
    <citation type="submission" date="2020-04" db="EMBL/GenBank/DDBJ databases">
        <title>Gordonia sp. nov. TBRC 11910.</title>
        <authorList>
            <person name="Suriyachadkun C."/>
        </authorList>
    </citation>
    <scope>NUCLEOTIDE SEQUENCE [LARGE SCALE GENOMIC DNA]</scope>
    <source>
        <strain evidence="6 7">TBRC 11910</strain>
    </source>
</reference>
<keyword evidence="4" id="KW-0732">Signal</keyword>
<dbReference type="GO" id="GO:0004784">
    <property type="term" value="F:superoxide dismutase activity"/>
    <property type="evidence" value="ECO:0007669"/>
    <property type="project" value="UniProtKB-EC"/>
</dbReference>
<evidence type="ECO:0000256" key="1">
    <source>
        <dbReference type="ARBA" id="ARBA00010457"/>
    </source>
</evidence>
<organism evidence="6 7">
    <name type="scientific">Gordonia asplenii</name>
    <dbReference type="NCBI Taxonomy" id="2725283"/>
    <lineage>
        <taxon>Bacteria</taxon>
        <taxon>Bacillati</taxon>
        <taxon>Actinomycetota</taxon>
        <taxon>Actinomycetes</taxon>
        <taxon>Mycobacteriales</taxon>
        <taxon>Gordoniaceae</taxon>
        <taxon>Gordonia</taxon>
    </lineage>
</organism>
<comment type="function">
    <text evidence="2">Destroys radicals which are normally produced within the cells and which are toxic to biological systems. May play a role in favoring mycobacterial survival in phagocytes.</text>
</comment>
<comment type="similarity">
    <text evidence="1 3">Belongs to the Cu-Zn superoxide dismutase family.</text>
</comment>
<accession>A0A848L129</accession>
<dbReference type="AlphaFoldDB" id="A0A848L129"/>
<evidence type="ECO:0000313" key="7">
    <source>
        <dbReference type="Proteomes" id="UP000550729"/>
    </source>
</evidence>
<keyword evidence="3" id="KW-0862">Zinc</keyword>
<dbReference type="InterPro" id="IPR018152">
    <property type="entry name" value="SOD_Cu/Zn_BS"/>
</dbReference>
<feature type="chain" id="PRO_5038973710" description="Superoxide dismutase [Cu-Zn]" evidence="4">
    <location>
        <begin position="24"/>
        <end position="215"/>
    </location>
</feature>
<name>A0A848L129_9ACTN</name>
<dbReference type="Pfam" id="PF00080">
    <property type="entry name" value="Sod_Cu"/>
    <property type="match status" value="1"/>
</dbReference>
<sequence>MTRTWVRAAAAVGATGVAALGVAACSSGQVPSDVAGTTPSVVTGIQAPPGDVKATDGASEKVAAVAKLTDTKNNVVGTATFTPTGSGVRVSVEVTQGIPAGFHGLHIHSNGVCDPSGSEPFISAGGHLQVAGHTGHPASGDLISLNVLKNGTGTTVTTTDAVQLSDIVGKSIVIHALPDNFGNIPSRYSPPADEKTMTTGDAGGRIACGTIDPKE</sequence>
<evidence type="ECO:0000313" key="6">
    <source>
        <dbReference type="EMBL" id="NMO04167.1"/>
    </source>
</evidence>
<proteinExistence type="inferred from homology"/>
<dbReference type="EC" id="1.15.1.1" evidence="3"/>
<comment type="cofactor">
    <cofactor evidence="3">
        <name>Cu cation</name>
        <dbReference type="ChEBI" id="CHEBI:23378"/>
    </cofactor>
    <text evidence="3">Binds 1 copper ion per subunit.</text>
</comment>
<comment type="caution">
    <text evidence="6">The sequence shown here is derived from an EMBL/GenBank/DDBJ whole genome shotgun (WGS) entry which is preliminary data.</text>
</comment>
<feature type="domain" description="Superoxide dismutase copper/zinc binding" evidence="5">
    <location>
        <begin position="75"/>
        <end position="211"/>
    </location>
</feature>
<dbReference type="PROSITE" id="PS51257">
    <property type="entry name" value="PROKAR_LIPOPROTEIN"/>
    <property type="match status" value="1"/>
</dbReference>
<comment type="cofactor">
    <cofactor evidence="3">
        <name>Zn(2+)</name>
        <dbReference type="ChEBI" id="CHEBI:29105"/>
    </cofactor>
    <text evidence="3">Binds 1 zinc ion per subunit.</text>
</comment>
<dbReference type="PANTHER" id="PTHR10003">
    <property type="entry name" value="SUPEROXIDE DISMUTASE CU-ZN -RELATED"/>
    <property type="match status" value="1"/>
</dbReference>
<dbReference type="GO" id="GO:0005507">
    <property type="term" value="F:copper ion binding"/>
    <property type="evidence" value="ECO:0007669"/>
    <property type="project" value="InterPro"/>
</dbReference>
<evidence type="ECO:0000256" key="4">
    <source>
        <dbReference type="SAM" id="SignalP"/>
    </source>
</evidence>
<dbReference type="EMBL" id="JABBNB010000031">
    <property type="protein sequence ID" value="NMO04167.1"/>
    <property type="molecule type" value="Genomic_DNA"/>
</dbReference>